<evidence type="ECO:0000313" key="2">
    <source>
        <dbReference type="EnsemblPlants" id="ONIVA04G15530.1"/>
    </source>
</evidence>
<feature type="compositionally biased region" description="Basic and acidic residues" evidence="1">
    <location>
        <begin position="165"/>
        <end position="175"/>
    </location>
</feature>
<proteinExistence type="predicted"/>
<feature type="compositionally biased region" description="Low complexity" evidence="1">
    <location>
        <begin position="127"/>
        <end position="138"/>
    </location>
</feature>
<dbReference type="Gramene" id="ONIVA04G15530.1">
    <property type="protein sequence ID" value="ONIVA04G15530.1"/>
    <property type="gene ID" value="ONIVA04G15530"/>
</dbReference>
<feature type="compositionally biased region" description="Low complexity" evidence="1">
    <location>
        <begin position="71"/>
        <end position="81"/>
    </location>
</feature>
<reference evidence="2" key="1">
    <citation type="submission" date="2015-04" db="UniProtKB">
        <authorList>
            <consortium name="EnsemblPlants"/>
        </authorList>
    </citation>
    <scope>IDENTIFICATION</scope>
    <source>
        <strain evidence="2">SL10</strain>
    </source>
</reference>
<dbReference type="OMA" id="VKLEYNH"/>
<feature type="region of interest" description="Disordered" evidence="1">
    <location>
        <begin position="1"/>
        <end position="93"/>
    </location>
</feature>
<keyword evidence="3" id="KW-1185">Reference proteome</keyword>
<sequence length="198" mass="21101">MTGRAEPSSHRFCSRDPPSTATGGADPATLPLPHGYRPLFGPLSRGSTVGGDGRSRSGDLFPSRTCPVFSPPASRADPSPATTRGLDPATSSPSATADLIVKLEYNHSNGSYPIKALELHGSRDESNVSSSSPSSSSSDHQEEKKERRKGRSGRTGVAYWGGGGMRREEGEEEGKKWEDWGRVLGRRGDAVAGRWIAH</sequence>
<name>A0A0E0H2M2_ORYNI</name>
<dbReference type="Proteomes" id="UP000006591">
    <property type="component" value="Chromosome 4"/>
</dbReference>
<feature type="compositionally biased region" description="Basic and acidic residues" evidence="1">
    <location>
        <begin position="117"/>
        <end position="126"/>
    </location>
</feature>
<dbReference type="AlphaFoldDB" id="A0A0E0H2M2"/>
<accession>A0A0E0H2M2</accession>
<dbReference type="EnsemblPlants" id="ONIVA04G15530.1">
    <property type="protein sequence ID" value="ONIVA04G15530.1"/>
    <property type="gene ID" value="ONIVA04G15530"/>
</dbReference>
<evidence type="ECO:0000256" key="1">
    <source>
        <dbReference type="SAM" id="MobiDB-lite"/>
    </source>
</evidence>
<evidence type="ECO:0000313" key="3">
    <source>
        <dbReference type="Proteomes" id="UP000006591"/>
    </source>
</evidence>
<feature type="region of interest" description="Disordered" evidence="1">
    <location>
        <begin position="116"/>
        <end position="175"/>
    </location>
</feature>
<reference evidence="2" key="2">
    <citation type="submission" date="2018-04" db="EMBL/GenBank/DDBJ databases">
        <title>OnivRS2 (Oryza nivara Reference Sequence Version 2).</title>
        <authorList>
            <person name="Zhang J."/>
            <person name="Kudrna D."/>
            <person name="Lee S."/>
            <person name="Talag J."/>
            <person name="Rajasekar S."/>
            <person name="Welchert J."/>
            <person name="Hsing Y.-I."/>
            <person name="Wing R.A."/>
        </authorList>
    </citation>
    <scope>NUCLEOTIDE SEQUENCE [LARGE SCALE GENOMIC DNA]</scope>
    <source>
        <strain evidence="2">SL10</strain>
    </source>
</reference>
<protein>
    <submittedName>
        <fullName evidence="2">Uncharacterized protein</fullName>
    </submittedName>
</protein>
<organism evidence="2">
    <name type="scientific">Oryza nivara</name>
    <name type="common">Indian wild rice</name>
    <name type="synonym">Oryza sativa f. spontanea</name>
    <dbReference type="NCBI Taxonomy" id="4536"/>
    <lineage>
        <taxon>Eukaryota</taxon>
        <taxon>Viridiplantae</taxon>
        <taxon>Streptophyta</taxon>
        <taxon>Embryophyta</taxon>
        <taxon>Tracheophyta</taxon>
        <taxon>Spermatophyta</taxon>
        <taxon>Magnoliopsida</taxon>
        <taxon>Liliopsida</taxon>
        <taxon>Poales</taxon>
        <taxon>Poaceae</taxon>
        <taxon>BOP clade</taxon>
        <taxon>Oryzoideae</taxon>
        <taxon>Oryzeae</taxon>
        <taxon>Oryzinae</taxon>
        <taxon>Oryza</taxon>
    </lineage>
</organism>